<comment type="caution">
    <text evidence="2">The sequence shown here is derived from an EMBL/GenBank/DDBJ whole genome shotgun (WGS) entry which is preliminary data.</text>
</comment>
<keyword evidence="3" id="KW-1185">Reference proteome</keyword>
<sequence>TTTALADMPKTQRKKLKYDGTPSCSNPSSTYEVPKHGYDQKTEVSKALQHNEQSSFLVIILHDER</sequence>
<evidence type="ECO:0000313" key="2">
    <source>
        <dbReference type="EMBL" id="MCH98258.1"/>
    </source>
</evidence>
<dbReference type="Proteomes" id="UP000265520">
    <property type="component" value="Unassembled WGS sequence"/>
</dbReference>
<dbReference type="EMBL" id="LXQA010037142">
    <property type="protein sequence ID" value="MCH98258.1"/>
    <property type="molecule type" value="Genomic_DNA"/>
</dbReference>
<name>A0A392NGM3_9FABA</name>
<evidence type="ECO:0000313" key="3">
    <source>
        <dbReference type="Proteomes" id="UP000265520"/>
    </source>
</evidence>
<reference evidence="2 3" key="1">
    <citation type="journal article" date="2018" name="Front. Plant Sci.">
        <title>Red Clover (Trifolium pratense) and Zigzag Clover (T. medium) - A Picture of Genomic Similarities and Differences.</title>
        <authorList>
            <person name="Dluhosova J."/>
            <person name="Istvanek J."/>
            <person name="Nedelnik J."/>
            <person name="Repkova J."/>
        </authorList>
    </citation>
    <scope>NUCLEOTIDE SEQUENCE [LARGE SCALE GENOMIC DNA]</scope>
    <source>
        <strain evidence="3">cv. 10/8</strain>
        <tissue evidence="2">Leaf</tissue>
    </source>
</reference>
<organism evidence="2 3">
    <name type="scientific">Trifolium medium</name>
    <dbReference type="NCBI Taxonomy" id="97028"/>
    <lineage>
        <taxon>Eukaryota</taxon>
        <taxon>Viridiplantae</taxon>
        <taxon>Streptophyta</taxon>
        <taxon>Embryophyta</taxon>
        <taxon>Tracheophyta</taxon>
        <taxon>Spermatophyta</taxon>
        <taxon>Magnoliopsida</taxon>
        <taxon>eudicotyledons</taxon>
        <taxon>Gunneridae</taxon>
        <taxon>Pentapetalae</taxon>
        <taxon>rosids</taxon>
        <taxon>fabids</taxon>
        <taxon>Fabales</taxon>
        <taxon>Fabaceae</taxon>
        <taxon>Papilionoideae</taxon>
        <taxon>50 kb inversion clade</taxon>
        <taxon>NPAAA clade</taxon>
        <taxon>Hologalegina</taxon>
        <taxon>IRL clade</taxon>
        <taxon>Trifolieae</taxon>
        <taxon>Trifolium</taxon>
    </lineage>
</organism>
<dbReference type="AlphaFoldDB" id="A0A392NGM3"/>
<feature type="region of interest" description="Disordered" evidence="1">
    <location>
        <begin position="1"/>
        <end position="35"/>
    </location>
</feature>
<evidence type="ECO:0000256" key="1">
    <source>
        <dbReference type="SAM" id="MobiDB-lite"/>
    </source>
</evidence>
<proteinExistence type="predicted"/>
<feature type="non-terminal residue" evidence="2">
    <location>
        <position position="1"/>
    </location>
</feature>
<feature type="compositionally biased region" description="Polar residues" evidence="1">
    <location>
        <begin position="22"/>
        <end position="31"/>
    </location>
</feature>
<accession>A0A392NGM3</accession>
<protein>
    <submittedName>
        <fullName evidence="2">Uncharacterized protein</fullName>
    </submittedName>
</protein>